<proteinExistence type="predicted"/>
<keyword evidence="1" id="KW-0238">DNA-binding</keyword>
<dbReference type="PANTHER" id="PTHR30204:SF97">
    <property type="entry name" value="MERR FAMILY REGULATORY PROTEIN"/>
    <property type="match status" value="1"/>
</dbReference>
<dbReference type="PRINTS" id="PR00040">
    <property type="entry name" value="HTHMERR"/>
</dbReference>
<reference evidence="3 4" key="1">
    <citation type="submission" date="2020-03" db="EMBL/GenBank/DDBJ databases">
        <title>WGS of actinomycetes isolated from Thailand.</title>
        <authorList>
            <person name="Thawai C."/>
        </authorList>
    </citation>
    <scope>NUCLEOTIDE SEQUENCE [LARGE SCALE GENOMIC DNA]</scope>
    <source>
        <strain evidence="3 4">PRB2-1</strain>
    </source>
</reference>
<feature type="domain" description="HTH merR-type" evidence="2">
    <location>
        <begin position="1"/>
        <end position="68"/>
    </location>
</feature>
<evidence type="ECO:0000313" key="4">
    <source>
        <dbReference type="Proteomes" id="UP000734511"/>
    </source>
</evidence>
<evidence type="ECO:0000256" key="1">
    <source>
        <dbReference type="ARBA" id="ARBA00023125"/>
    </source>
</evidence>
<name>A0ABX0ZM23_9ACTN</name>
<comment type="caution">
    <text evidence="3">The sequence shown here is derived from an EMBL/GenBank/DDBJ whole genome shotgun (WGS) entry which is preliminary data.</text>
</comment>
<dbReference type="InterPro" id="IPR047057">
    <property type="entry name" value="MerR_fam"/>
</dbReference>
<sequence>MRIGELARRTGASERALRYYEEQGLLSPARLPNGYRDYDERCAVTVRRIRILLSAGLGTAAVAEILPCVADDTVVLAGTCPELREGLAAERRRIDAAIGDLTAARDILDSLVGRPLYGPAAPAA</sequence>
<dbReference type="Proteomes" id="UP000734511">
    <property type="component" value="Unassembled WGS sequence"/>
</dbReference>
<organism evidence="3 4">
    <name type="scientific">Actinacidiphila epipremni</name>
    <dbReference type="NCBI Taxonomy" id="2053013"/>
    <lineage>
        <taxon>Bacteria</taxon>
        <taxon>Bacillati</taxon>
        <taxon>Actinomycetota</taxon>
        <taxon>Actinomycetes</taxon>
        <taxon>Kitasatosporales</taxon>
        <taxon>Streptomycetaceae</taxon>
        <taxon>Actinacidiphila</taxon>
    </lineage>
</organism>
<keyword evidence="4" id="KW-1185">Reference proteome</keyword>
<dbReference type="RefSeq" id="WP_167983196.1">
    <property type="nucleotide sequence ID" value="NZ_JAATEJ010000008.1"/>
</dbReference>
<dbReference type="InterPro" id="IPR009061">
    <property type="entry name" value="DNA-bd_dom_put_sf"/>
</dbReference>
<dbReference type="SMART" id="SM00422">
    <property type="entry name" value="HTH_MERR"/>
    <property type="match status" value="1"/>
</dbReference>
<dbReference type="CDD" id="cd01282">
    <property type="entry name" value="HTH_MerR-like_sg3"/>
    <property type="match status" value="1"/>
</dbReference>
<dbReference type="SUPFAM" id="SSF46955">
    <property type="entry name" value="Putative DNA-binding domain"/>
    <property type="match status" value="1"/>
</dbReference>
<dbReference type="PROSITE" id="PS50937">
    <property type="entry name" value="HTH_MERR_2"/>
    <property type="match status" value="1"/>
</dbReference>
<protein>
    <submittedName>
        <fullName evidence="3">MerR family transcriptional regulator</fullName>
    </submittedName>
</protein>
<evidence type="ECO:0000259" key="2">
    <source>
        <dbReference type="PROSITE" id="PS50937"/>
    </source>
</evidence>
<dbReference type="EMBL" id="JAATEJ010000008">
    <property type="protein sequence ID" value="NJP44331.1"/>
    <property type="molecule type" value="Genomic_DNA"/>
</dbReference>
<accession>A0ABX0ZM23</accession>
<dbReference type="PANTHER" id="PTHR30204">
    <property type="entry name" value="REDOX-CYCLING DRUG-SENSING TRANSCRIPTIONAL ACTIVATOR SOXR"/>
    <property type="match status" value="1"/>
</dbReference>
<evidence type="ECO:0000313" key="3">
    <source>
        <dbReference type="EMBL" id="NJP44331.1"/>
    </source>
</evidence>
<gene>
    <name evidence="3" type="ORF">HCN08_13110</name>
</gene>
<dbReference type="Pfam" id="PF13411">
    <property type="entry name" value="MerR_1"/>
    <property type="match status" value="1"/>
</dbReference>
<dbReference type="InterPro" id="IPR000551">
    <property type="entry name" value="MerR-type_HTH_dom"/>
</dbReference>
<dbReference type="Gene3D" id="1.10.1660.10">
    <property type="match status" value="1"/>
</dbReference>